<evidence type="ECO:0000313" key="5">
    <source>
        <dbReference type="EMBL" id="SNR32377.1"/>
    </source>
</evidence>
<keyword evidence="3" id="KW-0813">Transport</keyword>
<dbReference type="PANTHER" id="PTHR30413">
    <property type="entry name" value="INNER MEMBRANE TRANSPORT PERMEASE"/>
    <property type="match status" value="1"/>
</dbReference>
<organism evidence="5 7">
    <name type="scientific">Paracoccus sediminis</name>
    <dbReference type="NCBI Taxonomy" id="1214787"/>
    <lineage>
        <taxon>Bacteria</taxon>
        <taxon>Pseudomonadati</taxon>
        <taxon>Pseudomonadota</taxon>
        <taxon>Alphaproteobacteria</taxon>
        <taxon>Rhodobacterales</taxon>
        <taxon>Paracoccaceae</taxon>
        <taxon>Paracoccus</taxon>
    </lineage>
</organism>
<reference evidence="5" key="2">
    <citation type="submission" date="2017-06" db="EMBL/GenBank/DDBJ databases">
        <authorList>
            <person name="Kim H.J."/>
            <person name="Triplett B.A."/>
        </authorList>
    </citation>
    <scope>NUCLEOTIDE SEQUENCE [LARGE SCALE GENOMIC DNA]</scope>
    <source>
        <strain evidence="5">DSM 26170</strain>
    </source>
</reference>
<evidence type="ECO:0000256" key="4">
    <source>
        <dbReference type="SAM" id="Phobius"/>
    </source>
</evidence>
<keyword evidence="4" id="KW-0812">Transmembrane</keyword>
<name>A0A238VEB1_9RHOB</name>
<proteinExistence type="inferred from homology"/>
<keyword evidence="4" id="KW-0472">Membrane</keyword>
<feature type="transmembrane region" description="Helical" evidence="4">
    <location>
        <begin position="113"/>
        <end position="136"/>
    </location>
</feature>
<dbReference type="AlphaFoldDB" id="A0A238VEB1"/>
<feature type="transmembrane region" description="Helical" evidence="4">
    <location>
        <begin position="242"/>
        <end position="260"/>
    </location>
</feature>
<feature type="transmembrane region" description="Helical" evidence="4">
    <location>
        <begin position="200"/>
        <end position="222"/>
    </location>
</feature>
<evidence type="ECO:0000313" key="8">
    <source>
        <dbReference type="Proteomes" id="UP000292859"/>
    </source>
</evidence>
<comment type="similarity">
    <text evidence="2">Belongs to the ABC-2 integral membrane protein family.</text>
</comment>
<keyword evidence="4" id="KW-1133">Transmembrane helix</keyword>
<feature type="transmembrane region" description="Helical" evidence="4">
    <location>
        <begin position="148"/>
        <end position="173"/>
    </location>
</feature>
<protein>
    <submittedName>
        <fullName evidence="6">ABC transporter</fullName>
    </submittedName>
    <submittedName>
        <fullName evidence="5">ABC-type polysaccharide/polyol phosphate export permease</fullName>
    </submittedName>
</protein>
<dbReference type="Proteomes" id="UP000198409">
    <property type="component" value="Unassembled WGS sequence"/>
</dbReference>
<dbReference type="PANTHER" id="PTHR30413:SF8">
    <property type="entry name" value="TRANSPORT PERMEASE PROTEIN"/>
    <property type="match status" value="1"/>
</dbReference>
<dbReference type="RefSeq" id="WP_089386779.1">
    <property type="nucleotide sequence ID" value="NZ_FZNM01000002.1"/>
</dbReference>
<dbReference type="EMBL" id="SIRL01000002">
    <property type="protein sequence ID" value="TBN51951.1"/>
    <property type="molecule type" value="Genomic_DNA"/>
</dbReference>
<sequence>MFNGRRNRTILQAAGTTVGLIYHQTVYNLRNDHRNAVVGLLLTVLQSAIFLMAFLLIYLIMGVRNSPIRGDFTLYLLSGIFMFMVHVQASGAVAGSHSVTGGLVKHEPLSPAILIVSAALAVLYRQTISCIAILWLYHVLIAPIQVEYWPGCLAMYLLSWFSGACIGLVFLGIRPWSPRVSKLVTTAFQRINMFASGKMFVANVLPNALMPWFVWNPLFHIIDQQRGFLFINYSPLKTDPLYALWFSLAAMMIGLLINFTTRKYESLSWSAAD</sequence>
<feature type="transmembrane region" description="Helical" evidence="4">
    <location>
        <begin position="37"/>
        <end position="60"/>
    </location>
</feature>
<dbReference type="EMBL" id="FZNM01000002">
    <property type="protein sequence ID" value="SNR32377.1"/>
    <property type="molecule type" value="Genomic_DNA"/>
</dbReference>
<accession>A0A238VEB1</accession>
<evidence type="ECO:0000313" key="6">
    <source>
        <dbReference type="EMBL" id="TBN51951.1"/>
    </source>
</evidence>
<evidence type="ECO:0000313" key="7">
    <source>
        <dbReference type="Proteomes" id="UP000198409"/>
    </source>
</evidence>
<comment type="subcellular location">
    <subcellularLocation>
        <location evidence="1">Cell inner membrane</location>
        <topology evidence="1">Multi-pass membrane protein</topology>
    </subcellularLocation>
</comment>
<reference evidence="6 8" key="3">
    <citation type="submission" date="2019-02" db="EMBL/GenBank/DDBJ databases">
        <authorList>
            <person name="Zhang G."/>
        </authorList>
    </citation>
    <scope>NUCLEOTIDE SEQUENCE [LARGE SCALE GENOMIC DNA]</scope>
    <source>
        <strain evidence="6 8">CMB17</strain>
    </source>
</reference>
<dbReference type="GO" id="GO:0005886">
    <property type="term" value="C:plasma membrane"/>
    <property type="evidence" value="ECO:0007669"/>
    <property type="project" value="UniProtKB-SubCell"/>
</dbReference>
<reference evidence="7" key="1">
    <citation type="submission" date="2017-06" db="EMBL/GenBank/DDBJ databases">
        <authorList>
            <person name="Varghese N."/>
            <person name="Submissions S."/>
        </authorList>
    </citation>
    <scope>NUCLEOTIDE SEQUENCE [LARGE SCALE GENOMIC DNA]</scope>
    <source>
        <strain evidence="7">DSM 26170</strain>
    </source>
</reference>
<dbReference type="Proteomes" id="UP000292859">
    <property type="component" value="Unassembled WGS sequence"/>
</dbReference>
<feature type="transmembrane region" description="Helical" evidence="4">
    <location>
        <begin position="72"/>
        <end position="93"/>
    </location>
</feature>
<evidence type="ECO:0000256" key="3">
    <source>
        <dbReference type="ARBA" id="ARBA00022448"/>
    </source>
</evidence>
<evidence type="ECO:0000256" key="1">
    <source>
        <dbReference type="ARBA" id="ARBA00004429"/>
    </source>
</evidence>
<keyword evidence="8" id="KW-1185">Reference proteome</keyword>
<dbReference type="OrthoDB" id="7835223at2"/>
<evidence type="ECO:0000256" key="2">
    <source>
        <dbReference type="ARBA" id="ARBA00007783"/>
    </source>
</evidence>
<gene>
    <name evidence="6" type="ORF">EYF88_03390</name>
    <name evidence="5" type="ORF">SAMN06265378_10255</name>
</gene>
<dbReference type="GO" id="GO:0015920">
    <property type="term" value="P:lipopolysaccharide transport"/>
    <property type="evidence" value="ECO:0007669"/>
    <property type="project" value="TreeGrafter"/>
</dbReference>